<evidence type="ECO:0000256" key="1">
    <source>
        <dbReference type="ARBA" id="ARBA00004123"/>
    </source>
</evidence>
<dbReference type="SMART" id="SM00353">
    <property type="entry name" value="HLH"/>
    <property type="match status" value="1"/>
</dbReference>
<dbReference type="InterPro" id="IPR036638">
    <property type="entry name" value="HLH_DNA-bd_sf"/>
</dbReference>
<dbReference type="CDD" id="cd11454">
    <property type="entry name" value="bHLH_AtIND_like"/>
    <property type="match status" value="1"/>
</dbReference>
<accession>A0A8T2R7K8</accession>
<dbReference type="OrthoDB" id="2017571at2759"/>
<proteinExistence type="predicted"/>
<dbReference type="AlphaFoldDB" id="A0A8T2R7K8"/>
<gene>
    <name evidence="7" type="ORF">KP509_29G020000</name>
</gene>
<dbReference type="GO" id="GO:0005634">
    <property type="term" value="C:nucleus"/>
    <property type="evidence" value="ECO:0007669"/>
    <property type="project" value="UniProtKB-SubCell"/>
</dbReference>
<feature type="compositionally biased region" description="Polar residues" evidence="5">
    <location>
        <begin position="1"/>
        <end position="32"/>
    </location>
</feature>
<dbReference type="SUPFAM" id="SSF47459">
    <property type="entry name" value="HLH, helix-loop-helix DNA-binding domain"/>
    <property type="match status" value="1"/>
</dbReference>
<evidence type="ECO:0000256" key="4">
    <source>
        <dbReference type="ARBA" id="ARBA00023242"/>
    </source>
</evidence>
<dbReference type="InterPro" id="IPR045843">
    <property type="entry name" value="IND-like"/>
</dbReference>
<organism evidence="7 8">
    <name type="scientific">Ceratopteris richardii</name>
    <name type="common">Triangle waterfern</name>
    <dbReference type="NCBI Taxonomy" id="49495"/>
    <lineage>
        <taxon>Eukaryota</taxon>
        <taxon>Viridiplantae</taxon>
        <taxon>Streptophyta</taxon>
        <taxon>Embryophyta</taxon>
        <taxon>Tracheophyta</taxon>
        <taxon>Polypodiopsida</taxon>
        <taxon>Polypodiidae</taxon>
        <taxon>Polypodiales</taxon>
        <taxon>Pteridineae</taxon>
        <taxon>Pteridaceae</taxon>
        <taxon>Parkerioideae</taxon>
        <taxon>Ceratopteris</taxon>
    </lineage>
</organism>
<keyword evidence="3" id="KW-0804">Transcription</keyword>
<keyword evidence="2" id="KW-0805">Transcription regulation</keyword>
<dbReference type="InterPro" id="IPR011598">
    <property type="entry name" value="bHLH_dom"/>
</dbReference>
<dbReference type="Proteomes" id="UP000825935">
    <property type="component" value="Chromosome 29"/>
</dbReference>
<comment type="subcellular location">
    <subcellularLocation>
        <location evidence="1">Nucleus</location>
    </subcellularLocation>
</comment>
<reference evidence="7" key="1">
    <citation type="submission" date="2021-08" db="EMBL/GenBank/DDBJ databases">
        <title>WGS assembly of Ceratopteris richardii.</title>
        <authorList>
            <person name="Marchant D.B."/>
            <person name="Chen G."/>
            <person name="Jenkins J."/>
            <person name="Shu S."/>
            <person name="Leebens-Mack J."/>
            <person name="Grimwood J."/>
            <person name="Schmutz J."/>
            <person name="Soltis P."/>
            <person name="Soltis D."/>
            <person name="Chen Z.-H."/>
        </authorList>
    </citation>
    <scope>NUCLEOTIDE SEQUENCE</scope>
    <source>
        <strain evidence="7">Whitten #5841</strain>
        <tissue evidence="7">Leaf</tissue>
    </source>
</reference>
<dbReference type="Pfam" id="PF00010">
    <property type="entry name" value="HLH"/>
    <property type="match status" value="1"/>
</dbReference>
<dbReference type="GO" id="GO:0046983">
    <property type="term" value="F:protein dimerization activity"/>
    <property type="evidence" value="ECO:0007669"/>
    <property type="project" value="InterPro"/>
</dbReference>
<protein>
    <recommendedName>
        <fullName evidence="6">BHLH domain-containing protein</fullName>
    </recommendedName>
</protein>
<sequence length="476" mass="53075">MANGWNQVHQAQQAHRFSRESSQAYNFSNGSLPNKPLPPRINGNHSIQDQHGKIAACIVPIEVKTNESQPGCIPYPMQGASRSPVHAETANGRSLTPATCQNPVDRLHQHGNFHAVHPLQWRLQGNCSLNEASKIQCKDFDPSHISCVLQGSSSNGCSVQSQCPDSLIGHNDKYNGAHKEDAAIHSALKLSDDSYANLDGLTSRDDLHNQRNNGIDCIKDMPWKELSISEPNNRDDILNLPGHGAYSRSIPDVTQQQTVIERAVPSAFYMLHDDTSNMISPTLISNRLPSAGFHDPSPEEREMLYRAAAMQPIIDTEVDSPNVVDADLEKVKPRRNVRISKDPQSVAARHRRQRISSKMRILQKLVPGGNKMDTASMLEEAAHYLKFLKAEVEKMEAIEQLIYARKGRQDFRMQSADFTSANIFQNLARPKNEHELSSSAATRSCTEGLQHPVFRNHNSALQVLPHNYIHHPSLSF</sequence>
<evidence type="ECO:0000313" key="7">
    <source>
        <dbReference type="EMBL" id="KAH7291513.1"/>
    </source>
</evidence>
<dbReference type="PANTHER" id="PTHR45914:SF12">
    <property type="entry name" value="TRANSCRIPTION FACTOR BHLH87"/>
    <property type="match status" value="1"/>
</dbReference>
<dbReference type="Gene3D" id="4.10.280.10">
    <property type="entry name" value="Helix-loop-helix DNA-binding domain"/>
    <property type="match status" value="1"/>
</dbReference>
<dbReference type="GO" id="GO:0003700">
    <property type="term" value="F:DNA-binding transcription factor activity"/>
    <property type="evidence" value="ECO:0007669"/>
    <property type="project" value="InterPro"/>
</dbReference>
<name>A0A8T2R7K8_CERRI</name>
<feature type="domain" description="BHLH" evidence="6">
    <location>
        <begin position="339"/>
        <end position="388"/>
    </location>
</feature>
<dbReference type="PROSITE" id="PS50888">
    <property type="entry name" value="BHLH"/>
    <property type="match status" value="1"/>
</dbReference>
<evidence type="ECO:0000256" key="2">
    <source>
        <dbReference type="ARBA" id="ARBA00023015"/>
    </source>
</evidence>
<evidence type="ECO:0000313" key="8">
    <source>
        <dbReference type="Proteomes" id="UP000825935"/>
    </source>
</evidence>
<evidence type="ECO:0000259" key="6">
    <source>
        <dbReference type="PROSITE" id="PS50888"/>
    </source>
</evidence>
<evidence type="ECO:0000256" key="3">
    <source>
        <dbReference type="ARBA" id="ARBA00023163"/>
    </source>
</evidence>
<evidence type="ECO:0000256" key="5">
    <source>
        <dbReference type="SAM" id="MobiDB-lite"/>
    </source>
</evidence>
<comment type="caution">
    <text evidence="7">The sequence shown here is derived from an EMBL/GenBank/DDBJ whole genome shotgun (WGS) entry which is preliminary data.</text>
</comment>
<feature type="region of interest" description="Disordered" evidence="5">
    <location>
        <begin position="1"/>
        <end position="46"/>
    </location>
</feature>
<dbReference type="EMBL" id="CM035434">
    <property type="protein sequence ID" value="KAH7291513.1"/>
    <property type="molecule type" value="Genomic_DNA"/>
</dbReference>
<keyword evidence="8" id="KW-1185">Reference proteome</keyword>
<dbReference type="PANTHER" id="PTHR45914">
    <property type="entry name" value="TRANSCRIPTION FACTOR HEC3-RELATED"/>
    <property type="match status" value="1"/>
</dbReference>
<keyword evidence="4" id="KW-0539">Nucleus</keyword>